<accession>A0ABQ7S8U3</accession>
<name>A0ABQ7S8U3_9ACAR</name>
<dbReference type="Pfam" id="PF22191">
    <property type="entry name" value="IBR_1"/>
    <property type="match status" value="1"/>
</dbReference>
<gene>
    <name evidence="11" type="primary">ari-2</name>
    <name evidence="11" type="ORF">GZH46_01817</name>
</gene>
<evidence type="ECO:0000259" key="10">
    <source>
        <dbReference type="PROSITE" id="PS51873"/>
    </source>
</evidence>
<dbReference type="EC" id="2.3.2.31" evidence="2"/>
<dbReference type="InterPro" id="IPR044066">
    <property type="entry name" value="TRIAD_supradom"/>
</dbReference>
<dbReference type="InterPro" id="IPR031127">
    <property type="entry name" value="E3_UB_ligase_RBR"/>
</dbReference>
<comment type="catalytic activity">
    <reaction evidence="1">
        <text>[E2 ubiquitin-conjugating enzyme]-S-ubiquitinyl-L-cysteine + [acceptor protein]-L-lysine = [E2 ubiquitin-conjugating enzyme]-L-cysteine + [acceptor protein]-N(6)-ubiquitinyl-L-lysine.</text>
        <dbReference type="EC" id="2.3.2.31"/>
    </reaction>
</comment>
<dbReference type="PROSITE" id="PS51873">
    <property type="entry name" value="TRIAD"/>
    <property type="match status" value="1"/>
</dbReference>
<sequence length="800" mass="90398">MLDEAIYEGKEGNEGDDDDDGDDDEDIDDIEYYYNNNEHDDQYFTDQYKLSHASPQHNSNRTERHHSSNIMAENSKSGVTDDDPEHFEYQCLNLDQVSHLLDTAIDCVCDALAGKCTRPTARYLLKANSWNADKAIQAYEHRQKVGLPMRQASYNVMWIQRTPNHAKPETNTPKLLEHFAATNNSWKWSGRRDIEIQASHNSFEMLSCEICFDHSPTCLISLNCDHKYCIDCWTRHVSVQLEQGITSSIECMSLDCDEPMPEEMILELIVSATHSLPKTITTNMISNSMPTLVQRYKRLALQDAIGAHPRLRWCPGADCSIVIHALQANVYTLNYYLTLNESPSVNHPLLADSSTLSGNEWQSFPSVSSTPCTPNSNPTNQPITQHQRQQQQQQQSNQSGSRRWWSHHRPSVLGHNKRRSLLDYVAGSSSKSPSSKKTNCIVTTTTTTTTTTGALIPQSTPSDRRADAYLGTSSDDNSKSLVNASKKVKCSACSTIFCFGCGLAYHAPADCLTIKKWLAKCEDDSETLNYIAVHTKDCPKCNVSIEKNGGCNHMQCYACRYNFCWICLGDWKTHGTQYYECSRYRGPRDDINATDISPDASSHASVSSGTSSVSSSAQLSNVLPGGSKQALTSAQISQLLHQPTTKSNNVGNRRDAASAREQLTKYLFYYERYDNHARSLRLEAQTTTKIKERILEYVHANKGTWIDWQYLLDAADLLAACRYTLQYTYPYAYYSEPGPRKQLFEYQQAQLEAEIENLSWKLERAESHKRGDIESQMCVAERRRRTLLKEFQPTISANSL</sequence>
<dbReference type="Pfam" id="PF19422">
    <property type="entry name" value="Ariadne"/>
    <property type="match status" value="1"/>
</dbReference>
<dbReference type="Pfam" id="PF01485">
    <property type="entry name" value="IBR"/>
    <property type="match status" value="1"/>
</dbReference>
<evidence type="ECO:0000256" key="3">
    <source>
        <dbReference type="ARBA" id="ARBA00022679"/>
    </source>
</evidence>
<comment type="caution">
    <text evidence="11">The sequence shown here is derived from an EMBL/GenBank/DDBJ whole genome shotgun (WGS) entry which is preliminary data.</text>
</comment>
<dbReference type="InterPro" id="IPR002867">
    <property type="entry name" value="IBR_dom"/>
</dbReference>
<evidence type="ECO:0000313" key="11">
    <source>
        <dbReference type="EMBL" id="KAG9509655.1"/>
    </source>
</evidence>
<protein>
    <recommendedName>
        <fullName evidence="2">RBR-type E3 ubiquitin transferase</fullName>
        <ecNumber evidence="2">2.3.2.31</ecNumber>
    </recommendedName>
</protein>
<feature type="region of interest" description="Disordered" evidence="9">
    <location>
        <begin position="1"/>
        <end position="35"/>
    </location>
</feature>
<dbReference type="CDD" id="cd20360">
    <property type="entry name" value="Rcat_RBR_TRIAD1"/>
    <property type="match status" value="1"/>
</dbReference>
<keyword evidence="8" id="KW-0862">Zinc</keyword>
<dbReference type="CDD" id="cd14273">
    <property type="entry name" value="UBA_TAP-C_like"/>
    <property type="match status" value="1"/>
</dbReference>
<dbReference type="EMBL" id="JAIFTH010000384">
    <property type="protein sequence ID" value="KAG9509655.1"/>
    <property type="molecule type" value="Genomic_DNA"/>
</dbReference>
<evidence type="ECO:0000256" key="8">
    <source>
        <dbReference type="ARBA" id="ARBA00022833"/>
    </source>
</evidence>
<feature type="region of interest" description="Disordered" evidence="9">
    <location>
        <begin position="360"/>
        <end position="410"/>
    </location>
</feature>
<feature type="compositionally biased region" description="Polar residues" evidence="9">
    <location>
        <begin position="360"/>
        <end position="384"/>
    </location>
</feature>
<dbReference type="Gene3D" id="3.30.40.10">
    <property type="entry name" value="Zinc/RING finger domain, C3HC4 (zinc finger)"/>
    <property type="match status" value="1"/>
</dbReference>
<evidence type="ECO:0000256" key="6">
    <source>
        <dbReference type="ARBA" id="ARBA00022771"/>
    </source>
</evidence>
<evidence type="ECO:0000256" key="1">
    <source>
        <dbReference type="ARBA" id="ARBA00001798"/>
    </source>
</evidence>
<proteinExistence type="predicted"/>
<feature type="non-terminal residue" evidence="11">
    <location>
        <position position="1"/>
    </location>
</feature>
<keyword evidence="3" id="KW-0808">Transferase</keyword>
<evidence type="ECO:0000313" key="12">
    <source>
        <dbReference type="Proteomes" id="UP000825002"/>
    </source>
</evidence>
<evidence type="ECO:0000256" key="7">
    <source>
        <dbReference type="ARBA" id="ARBA00022786"/>
    </source>
</evidence>
<dbReference type="InterPro" id="IPR047556">
    <property type="entry name" value="Rcat_RBR_TRIAD1"/>
</dbReference>
<keyword evidence="7" id="KW-0833">Ubl conjugation pathway</keyword>
<dbReference type="Gene3D" id="1.20.120.1750">
    <property type="match status" value="1"/>
</dbReference>
<dbReference type="PANTHER" id="PTHR11685">
    <property type="entry name" value="RBR FAMILY RING FINGER AND IBR DOMAIN-CONTAINING"/>
    <property type="match status" value="1"/>
</dbReference>
<keyword evidence="12" id="KW-1185">Reference proteome</keyword>
<feature type="region of interest" description="Disordered" evidence="9">
    <location>
        <begin position="52"/>
        <end position="81"/>
    </location>
</feature>
<dbReference type="InterPro" id="IPR045840">
    <property type="entry name" value="Ariadne"/>
</dbReference>
<evidence type="ECO:0000256" key="5">
    <source>
        <dbReference type="ARBA" id="ARBA00022737"/>
    </source>
</evidence>
<feature type="compositionally biased region" description="Acidic residues" evidence="9">
    <location>
        <begin position="14"/>
        <end position="31"/>
    </location>
</feature>
<organism evidence="11 12">
    <name type="scientific">Fragariocoptes setiger</name>
    <dbReference type="NCBI Taxonomy" id="1670756"/>
    <lineage>
        <taxon>Eukaryota</taxon>
        <taxon>Metazoa</taxon>
        <taxon>Ecdysozoa</taxon>
        <taxon>Arthropoda</taxon>
        <taxon>Chelicerata</taxon>
        <taxon>Arachnida</taxon>
        <taxon>Acari</taxon>
        <taxon>Acariformes</taxon>
        <taxon>Trombidiformes</taxon>
        <taxon>Prostigmata</taxon>
        <taxon>Eupodina</taxon>
        <taxon>Eriophyoidea</taxon>
        <taxon>Phytoptidae</taxon>
        <taxon>Fragariocoptes</taxon>
    </lineage>
</organism>
<evidence type="ECO:0000256" key="9">
    <source>
        <dbReference type="SAM" id="MobiDB-lite"/>
    </source>
</evidence>
<keyword evidence="5" id="KW-0677">Repeat</keyword>
<reference evidence="11 12" key="1">
    <citation type="submission" date="2020-10" db="EMBL/GenBank/DDBJ databases">
        <authorList>
            <person name="Klimov P.B."/>
            <person name="Dyachkov S.M."/>
            <person name="Chetverikov P.E."/>
        </authorList>
    </citation>
    <scope>NUCLEOTIDE SEQUENCE [LARGE SCALE GENOMIC DNA]</scope>
    <source>
        <strain evidence="11">BMOC 18-1129-001#AD2665</strain>
        <tissue evidence="11">Entire mites</tissue>
    </source>
</reference>
<feature type="compositionally biased region" description="Polar residues" evidence="9">
    <location>
        <begin position="68"/>
        <end position="78"/>
    </location>
</feature>
<evidence type="ECO:0000256" key="4">
    <source>
        <dbReference type="ARBA" id="ARBA00022723"/>
    </source>
</evidence>
<dbReference type="InterPro" id="IPR013083">
    <property type="entry name" value="Znf_RING/FYVE/PHD"/>
</dbReference>
<dbReference type="Proteomes" id="UP000825002">
    <property type="component" value="Unassembled WGS sequence"/>
</dbReference>
<dbReference type="SUPFAM" id="SSF57850">
    <property type="entry name" value="RING/U-box"/>
    <property type="match status" value="3"/>
</dbReference>
<keyword evidence="4" id="KW-0479">Metal-binding</keyword>
<dbReference type="SMART" id="SM00647">
    <property type="entry name" value="IBR"/>
    <property type="match status" value="2"/>
</dbReference>
<feature type="domain" description="RING-type" evidence="10">
    <location>
        <begin position="204"/>
        <end position="585"/>
    </location>
</feature>
<feature type="compositionally biased region" description="Low complexity" evidence="9">
    <location>
        <begin position="385"/>
        <end position="403"/>
    </location>
</feature>
<keyword evidence="6" id="KW-0863">Zinc-finger</keyword>
<evidence type="ECO:0000256" key="2">
    <source>
        <dbReference type="ARBA" id="ARBA00012251"/>
    </source>
</evidence>